<dbReference type="FunFam" id="1.10.472.10:FF:000007">
    <property type="entry name" value="Transcription factor IIIB 90 kDa subunit"/>
    <property type="match status" value="1"/>
</dbReference>
<keyword evidence="5" id="KW-0862">Zinc</keyword>
<dbReference type="GO" id="GO:0017025">
    <property type="term" value="F:TBP-class protein binding"/>
    <property type="evidence" value="ECO:0007669"/>
    <property type="project" value="InterPro"/>
</dbReference>
<evidence type="ECO:0000256" key="9">
    <source>
        <dbReference type="ARBA" id="ARBA00023242"/>
    </source>
</evidence>
<feature type="domain" description="Cyclin-like" evidence="11">
    <location>
        <begin position="76"/>
        <end position="159"/>
    </location>
</feature>
<dbReference type="Gene3D" id="1.10.472.10">
    <property type="entry name" value="Cyclin-like"/>
    <property type="match status" value="2"/>
</dbReference>
<feature type="compositionally biased region" description="Acidic residues" evidence="10">
    <location>
        <begin position="607"/>
        <end position="624"/>
    </location>
</feature>
<dbReference type="FunFam" id="1.10.472.10:FF:000066">
    <property type="entry name" value="Transcription factor IIIB subunit"/>
    <property type="match status" value="1"/>
</dbReference>
<dbReference type="InterPro" id="IPR013763">
    <property type="entry name" value="Cyclin-like_dom"/>
</dbReference>
<dbReference type="OrthoDB" id="511529at2759"/>
<evidence type="ECO:0000256" key="8">
    <source>
        <dbReference type="ARBA" id="ARBA00023163"/>
    </source>
</evidence>
<dbReference type="FunCoup" id="A0A1Q3CUZ4">
    <property type="interactions" value="2519"/>
</dbReference>
<protein>
    <submittedName>
        <fullName evidence="12">TFIIB domain-containing protein/BRF1 domain-containing protein</fullName>
    </submittedName>
</protein>
<keyword evidence="9" id="KW-0539">Nucleus</keyword>
<dbReference type="PANTHER" id="PTHR11618">
    <property type="entry name" value="TRANSCRIPTION INITIATION FACTOR IIB-RELATED"/>
    <property type="match status" value="1"/>
</dbReference>
<feature type="compositionally biased region" description="Acidic residues" evidence="10">
    <location>
        <begin position="588"/>
        <end position="598"/>
    </location>
</feature>
<dbReference type="Pfam" id="PF07741">
    <property type="entry name" value="BRF1"/>
    <property type="match status" value="1"/>
</dbReference>
<dbReference type="Proteomes" id="UP000187406">
    <property type="component" value="Unassembled WGS sequence"/>
</dbReference>
<evidence type="ECO:0000256" key="6">
    <source>
        <dbReference type="ARBA" id="ARBA00023015"/>
    </source>
</evidence>
<dbReference type="InParanoid" id="A0A1Q3CUZ4"/>
<keyword evidence="6" id="KW-0805">Transcription regulation</keyword>
<dbReference type="GO" id="GO:0070897">
    <property type="term" value="P:transcription preinitiation complex assembly"/>
    <property type="evidence" value="ECO:0007669"/>
    <property type="project" value="InterPro"/>
</dbReference>
<dbReference type="CDD" id="cd20554">
    <property type="entry name" value="CYCLIN_TFIIIB90_rpt2"/>
    <property type="match status" value="1"/>
</dbReference>
<keyword evidence="8" id="KW-0804">Transcription</keyword>
<accession>A0A1Q3CUZ4</accession>
<dbReference type="PRINTS" id="PR00685">
    <property type="entry name" value="TIFACTORIIB"/>
</dbReference>
<dbReference type="SMART" id="SM00385">
    <property type="entry name" value="CYCLIN"/>
    <property type="match status" value="2"/>
</dbReference>
<dbReference type="Gene3D" id="1.20.5.650">
    <property type="entry name" value="Single helix bin"/>
    <property type="match status" value="1"/>
</dbReference>
<evidence type="ECO:0000259" key="11">
    <source>
        <dbReference type="SMART" id="SM00385"/>
    </source>
</evidence>
<evidence type="ECO:0000256" key="1">
    <source>
        <dbReference type="ARBA" id="ARBA00004123"/>
    </source>
</evidence>
<evidence type="ECO:0000256" key="5">
    <source>
        <dbReference type="ARBA" id="ARBA00022833"/>
    </source>
</evidence>
<comment type="similarity">
    <text evidence="2">Belongs to the TFIIB family.</text>
</comment>
<evidence type="ECO:0000256" key="10">
    <source>
        <dbReference type="SAM" id="MobiDB-lite"/>
    </source>
</evidence>
<feature type="domain" description="Cyclin-like" evidence="11">
    <location>
        <begin position="178"/>
        <end position="261"/>
    </location>
</feature>
<dbReference type="Pfam" id="PF00382">
    <property type="entry name" value="TFIIB"/>
    <property type="match status" value="2"/>
</dbReference>
<gene>
    <name evidence="12" type="ORF">CFOL_v3_27430</name>
</gene>
<dbReference type="PANTHER" id="PTHR11618:SF4">
    <property type="entry name" value="TRANSCRIPTION FACTOR IIIB 90 KDA SUBUNIT"/>
    <property type="match status" value="1"/>
</dbReference>
<reference evidence="13" key="1">
    <citation type="submission" date="2016-04" db="EMBL/GenBank/DDBJ databases">
        <title>Cephalotus genome sequencing.</title>
        <authorList>
            <person name="Fukushima K."/>
            <person name="Hasebe M."/>
            <person name="Fang X."/>
        </authorList>
    </citation>
    <scope>NUCLEOTIDE SEQUENCE [LARGE SCALE GENOMIC DNA]</scope>
    <source>
        <strain evidence="13">cv. St1</strain>
    </source>
</reference>
<keyword evidence="13" id="KW-1185">Reference proteome</keyword>
<keyword evidence="7" id="KW-0010">Activator</keyword>
<dbReference type="GO" id="GO:0008270">
    <property type="term" value="F:zinc ion binding"/>
    <property type="evidence" value="ECO:0007669"/>
    <property type="project" value="UniProtKB-KW"/>
</dbReference>
<dbReference type="AlphaFoldDB" id="A0A1Q3CUZ4"/>
<dbReference type="GO" id="GO:0000995">
    <property type="term" value="F:RNA polymerase III general transcription initiation factor activity"/>
    <property type="evidence" value="ECO:0007669"/>
    <property type="project" value="TreeGrafter"/>
</dbReference>
<dbReference type="SUPFAM" id="SSF47954">
    <property type="entry name" value="Cyclin-like"/>
    <property type="match status" value="2"/>
</dbReference>
<name>A0A1Q3CUZ4_CEPFO</name>
<dbReference type="InterPro" id="IPR013150">
    <property type="entry name" value="TFIIB_cyclin"/>
</dbReference>
<dbReference type="InterPro" id="IPR011665">
    <property type="entry name" value="BRF1_TBP-bd_dom"/>
</dbReference>
<feature type="compositionally biased region" description="Basic and acidic residues" evidence="10">
    <location>
        <begin position="566"/>
        <end position="584"/>
    </location>
</feature>
<feature type="region of interest" description="Disordered" evidence="10">
    <location>
        <begin position="504"/>
        <end position="524"/>
    </location>
</feature>
<comment type="caution">
    <text evidence="12">The sequence shown here is derived from an EMBL/GenBank/DDBJ whole genome shotgun (WGS) entry which is preliminary data.</text>
</comment>
<keyword evidence="4" id="KW-0863">Zinc-finger</keyword>
<dbReference type="EMBL" id="BDDD01003061">
    <property type="protein sequence ID" value="GAV83985.1"/>
    <property type="molecule type" value="Genomic_DNA"/>
</dbReference>
<organism evidence="12 13">
    <name type="scientific">Cephalotus follicularis</name>
    <name type="common">Albany pitcher plant</name>
    <dbReference type="NCBI Taxonomy" id="3775"/>
    <lineage>
        <taxon>Eukaryota</taxon>
        <taxon>Viridiplantae</taxon>
        <taxon>Streptophyta</taxon>
        <taxon>Embryophyta</taxon>
        <taxon>Tracheophyta</taxon>
        <taxon>Spermatophyta</taxon>
        <taxon>Magnoliopsida</taxon>
        <taxon>eudicotyledons</taxon>
        <taxon>Gunneridae</taxon>
        <taxon>Pentapetalae</taxon>
        <taxon>rosids</taxon>
        <taxon>fabids</taxon>
        <taxon>Oxalidales</taxon>
        <taxon>Cephalotaceae</taxon>
        <taxon>Cephalotus</taxon>
    </lineage>
</organism>
<dbReference type="CDD" id="cd20553">
    <property type="entry name" value="CYCLIN_TFIIIB90_rpt1"/>
    <property type="match status" value="1"/>
</dbReference>
<dbReference type="GO" id="GO:0001006">
    <property type="term" value="F:RNA polymerase III type 3 promoter sequence-specific DNA binding"/>
    <property type="evidence" value="ECO:0007669"/>
    <property type="project" value="TreeGrafter"/>
</dbReference>
<dbReference type="GO" id="GO:0005634">
    <property type="term" value="C:nucleus"/>
    <property type="evidence" value="ECO:0007669"/>
    <property type="project" value="UniProtKB-SubCell"/>
</dbReference>
<dbReference type="STRING" id="3775.A0A1Q3CUZ4"/>
<evidence type="ECO:0000256" key="2">
    <source>
        <dbReference type="ARBA" id="ARBA00010857"/>
    </source>
</evidence>
<proteinExistence type="inferred from homology"/>
<evidence type="ECO:0000313" key="13">
    <source>
        <dbReference type="Proteomes" id="UP000187406"/>
    </source>
</evidence>
<sequence length="624" mass="70136">MLVFCTSCGSQVTAERQDDGKLCCIQCGRVLQEYTFAEEPTFLKNQAGQVQVSGTFVKSVEGLTASRQRTLYKAREEIRGIRNGLQIGDDEDIVNMAFRFYEVASGRNFTRGRKLDQVLSACLYLACRQRKIPFLLIDFSNYLRISVYELGAVYLQLCEVLYLADESKDFHKLVDPSIFIEKFTRSLMIEQRKEVQETAVKIITSMKQDWMTTGRKPSGLCGAALYIAALSHGVGCLKSEIVRIVHVCEATLTKRLVEFENTESGSLTIEEFEVKEKKCPSTRQPQVSDTSKVLCQHGAEPYYAYGLCRSCYNDFMAFSGGIEGGSDPPAFQHAERERIAKASAEENAKEDVFVTPGHRLSSEQSEFEKEPDNPAECSSEKLQCTEPERSGTSRAGTEQGTVYDGDYDKLPEIDHSTELQDELDRLSDIDDDEVDGYLHNEEEKHFKKIIWEEMNREYLEEQAAKEAAVTAAKAAFEANYRNCPDDLRAAQELAAATAAAVANARKEKHQKRAAEARNTTPAQTAAEATLKMLAKKKLSSKINYKAVEELFHESVAQESPKKKARDLHYDNDNEMHMAVDKNRNGDYGPEDDYGDEGNGEAYQGGLDNEDVDEAYDYDDDYGYD</sequence>
<evidence type="ECO:0000256" key="3">
    <source>
        <dbReference type="ARBA" id="ARBA00022723"/>
    </source>
</evidence>
<feature type="region of interest" description="Disordered" evidence="10">
    <location>
        <begin position="358"/>
        <end position="410"/>
    </location>
</feature>
<dbReference type="FunFam" id="1.20.5.650:FF:000002">
    <property type="entry name" value="Cyclin/Brf1-like TBP-binding protein"/>
    <property type="match status" value="1"/>
</dbReference>
<keyword evidence="3" id="KW-0479">Metal-binding</keyword>
<dbReference type="InterPro" id="IPR036915">
    <property type="entry name" value="Cyclin-like_sf"/>
</dbReference>
<comment type="subcellular location">
    <subcellularLocation>
        <location evidence="1">Nucleus</location>
    </subcellularLocation>
</comment>
<dbReference type="InterPro" id="IPR000812">
    <property type="entry name" value="TFIIB"/>
</dbReference>
<evidence type="ECO:0000313" key="12">
    <source>
        <dbReference type="EMBL" id="GAV83985.1"/>
    </source>
</evidence>
<evidence type="ECO:0000256" key="4">
    <source>
        <dbReference type="ARBA" id="ARBA00022771"/>
    </source>
</evidence>
<dbReference type="GO" id="GO:0097550">
    <property type="term" value="C:transcription preinitiation complex"/>
    <property type="evidence" value="ECO:0007669"/>
    <property type="project" value="TreeGrafter"/>
</dbReference>
<evidence type="ECO:0000256" key="7">
    <source>
        <dbReference type="ARBA" id="ARBA00023159"/>
    </source>
</evidence>
<dbReference type="GO" id="GO:0000126">
    <property type="term" value="C:transcription factor TFIIIB complex"/>
    <property type="evidence" value="ECO:0007669"/>
    <property type="project" value="TreeGrafter"/>
</dbReference>
<dbReference type="SUPFAM" id="SSF57783">
    <property type="entry name" value="Zinc beta-ribbon"/>
    <property type="match status" value="1"/>
</dbReference>
<feature type="region of interest" description="Disordered" evidence="10">
    <location>
        <begin position="555"/>
        <end position="624"/>
    </location>
</feature>